<reference evidence="3 4" key="1">
    <citation type="submission" date="2014-06" db="EMBL/GenBank/DDBJ databases">
        <authorList>
            <person name="Swart Estienne"/>
        </authorList>
    </citation>
    <scope>NUCLEOTIDE SEQUENCE [LARGE SCALE GENOMIC DNA]</scope>
    <source>
        <strain evidence="3 4">130c</strain>
    </source>
</reference>
<accession>A0A078AZC7</accession>
<dbReference type="EMBL" id="CCKQ01014409">
    <property type="protein sequence ID" value="CDW86168.1"/>
    <property type="molecule type" value="Genomic_DNA"/>
</dbReference>
<keyword evidence="4" id="KW-1185">Reference proteome</keyword>
<sequence>MRKANQALERKKICTLEILIAQQLKKLQEIQVLEFKTSMQQDFQIFESSRVKNNQIKKYWGQDMRDTRRRLNNESRQQRQKSDVQEQEKKRILRQSRTLYNNDSSVNISVKNAPIITHKNEFKSEVYLNLPESLTNNQKARNQSLDFKTSTLDVNTPYQNVSNSIINHLDYSNIISSETLEANSRSPGSLSAKKSEKKLFQLIDLKIERMKENEQKRKQIMDKLSRKLELSSIQRNQILIEDVQYRVSKKLSNKLEVIKKHNREMEEKQSQEFQNELQRLKEQQEQAKLFKKEQRLQEKFKTEQELKIKEIKQQEQIQQQKEDFENNKQRLEVIETKHIKSQQKMFESLKQKSDNLKHKNRLLSEKRFIVQEMNMEKERKIAESFLKNEQYRSTIYHSRQLRQSNHFTQQNGQIYQMNNDPLDVEKRNKYSILNRSVNSESRANFDLNLHQSLEERIRKATERKEEQEKERQRQNQLKKEMERLKLEEIQELKRIQQNQRQAINKHIFEKQKEKELQVRQMRESLEKRAQEAYNVQIRYNKEKELKIRQSLNFI</sequence>
<dbReference type="AlphaFoldDB" id="A0A078AZC7"/>
<dbReference type="InParanoid" id="A0A078AZC7"/>
<evidence type="ECO:0000313" key="3">
    <source>
        <dbReference type="EMBL" id="CDW86168.1"/>
    </source>
</evidence>
<name>A0A078AZC7_STYLE</name>
<gene>
    <name evidence="3" type="primary">Contig4973.g5314</name>
    <name evidence="3" type="ORF">STYLEM_15259</name>
</gene>
<feature type="coiled-coil region" evidence="1">
    <location>
        <begin position="207"/>
        <end position="366"/>
    </location>
</feature>
<evidence type="ECO:0000256" key="2">
    <source>
        <dbReference type="SAM" id="MobiDB-lite"/>
    </source>
</evidence>
<proteinExistence type="predicted"/>
<feature type="compositionally biased region" description="Basic and acidic residues" evidence="2">
    <location>
        <begin position="63"/>
        <end position="90"/>
    </location>
</feature>
<dbReference type="Proteomes" id="UP000039865">
    <property type="component" value="Unassembled WGS sequence"/>
</dbReference>
<evidence type="ECO:0000256" key="1">
    <source>
        <dbReference type="SAM" id="Coils"/>
    </source>
</evidence>
<feature type="region of interest" description="Disordered" evidence="2">
    <location>
        <begin position="61"/>
        <end position="90"/>
    </location>
</feature>
<protein>
    <submittedName>
        <fullName evidence="3">Uncharacterized protein</fullName>
    </submittedName>
</protein>
<evidence type="ECO:0000313" key="4">
    <source>
        <dbReference type="Proteomes" id="UP000039865"/>
    </source>
</evidence>
<organism evidence="3 4">
    <name type="scientific">Stylonychia lemnae</name>
    <name type="common">Ciliate</name>
    <dbReference type="NCBI Taxonomy" id="5949"/>
    <lineage>
        <taxon>Eukaryota</taxon>
        <taxon>Sar</taxon>
        <taxon>Alveolata</taxon>
        <taxon>Ciliophora</taxon>
        <taxon>Intramacronucleata</taxon>
        <taxon>Spirotrichea</taxon>
        <taxon>Stichotrichia</taxon>
        <taxon>Sporadotrichida</taxon>
        <taxon>Oxytrichidae</taxon>
        <taxon>Stylonychinae</taxon>
        <taxon>Stylonychia</taxon>
    </lineage>
</organism>
<keyword evidence="1" id="KW-0175">Coiled coil</keyword>
<feature type="coiled-coil region" evidence="1">
    <location>
        <begin position="450"/>
        <end position="498"/>
    </location>
</feature>